<dbReference type="SUPFAM" id="SSF158472">
    <property type="entry name" value="HAMP domain-like"/>
    <property type="match status" value="1"/>
</dbReference>
<dbReference type="Proteomes" id="UP000466445">
    <property type="component" value="Chromosome"/>
</dbReference>
<dbReference type="KEGG" id="msar:MSAR_41260"/>
<dbReference type="PANTHER" id="PTHR45655:SF13">
    <property type="entry name" value="SOLUBLE GUANYLATE CYCLASE GCY-32-RELATED"/>
    <property type="match status" value="1"/>
</dbReference>
<feature type="transmembrane region" description="Helical" evidence="3">
    <location>
        <begin position="35"/>
        <end position="65"/>
    </location>
</feature>
<proteinExistence type="predicted"/>
<dbReference type="InterPro" id="IPR029787">
    <property type="entry name" value="Nucleotide_cyclase"/>
</dbReference>
<keyword evidence="3" id="KW-0472">Membrane</keyword>
<evidence type="ECO:0000313" key="7">
    <source>
        <dbReference type="Proteomes" id="UP000466445"/>
    </source>
</evidence>
<dbReference type="Gene3D" id="6.10.340.10">
    <property type="match status" value="1"/>
</dbReference>
<evidence type="ECO:0000259" key="4">
    <source>
        <dbReference type="PROSITE" id="PS50125"/>
    </source>
</evidence>
<accession>A0A7I7SWG5</accession>
<dbReference type="GO" id="GO:0035556">
    <property type="term" value="P:intracellular signal transduction"/>
    <property type="evidence" value="ECO:0007669"/>
    <property type="project" value="InterPro"/>
</dbReference>
<dbReference type="SMART" id="SM00044">
    <property type="entry name" value="CYCc"/>
    <property type="match status" value="1"/>
</dbReference>
<keyword evidence="2 3" id="KW-1133">Transmembrane helix</keyword>
<dbReference type="InterPro" id="IPR003660">
    <property type="entry name" value="HAMP_dom"/>
</dbReference>
<dbReference type="SUPFAM" id="SSF55073">
    <property type="entry name" value="Nucleotide cyclase"/>
    <property type="match status" value="1"/>
</dbReference>
<dbReference type="GO" id="GO:0004016">
    <property type="term" value="F:adenylate cyclase activity"/>
    <property type="evidence" value="ECO:0007669"/>
    <property type="project" value="UniProtKB-ARBA"/>
</dbReference>
<dbReference type="CDD" id="cd07302">
    <property type="entry name" value="CHD"/>
    <property type="match status" value="1"/>
</dbReference>
<dbReference type="PROSITE" id="PS50885">
    <property type="entry name" value="HAMP"/>
    <property type="match status" value="1"/>
</dbReference>
<dbReference type="PROSITE" id="PS50125">
    <property type="entry name" value="GUANYLATE_CYCLASE_2"/>
    <property type="match status" value="1"/>
</dbReference>
<organism evidence="6 7">
    <name type="scientific">Mycolicibacterium sarraceniae</name>
    <dbReference type="NCBI Taxonomy" id="1534348"/>
    <lineage>
        <taxon>Bacteria</taxon>
        <taxon>Bacillati</taxon>
        <taxon>Actinomycetota</taxon>
        <taxon>Actinomycetes</taxon>
        <taxon>Mycobacteriales</taxon>
        <taxon>Mycobacteriaceae</taxon>
        <taxon>Mycolicibacterium</taxon>
    </lineage>
</organism>
<evidence type="ECO:0000256" key="1">
    <source>
        <dbReference type="ARBA" id="ARBA00022692"/>
    </source>
</evidence>
<dbReference type="Pfam" id="PF00672">
    <property type="entry name" value="HAMP"/>
    <property type="match status" value="1"/>
</dbReference>
<gene>
    <name evidence="6" type="ORF">MSAR_41260</name>
</gene>
<keyword evidence="7" id="KW-1185">Reference proteome</keyword>
<dbReference type="GO" id="GO:0009190">
    <property type="term" value="P:cyclic nucleotide biosynthetic process"/>
    <property type="evidence" value="ECO:0007669"/>
    <property type="project" value="InterPro"/>
</dbReference>
<evidence type="ECO:0000313" key="6">
    <source>
        <dbReference type="EMBL" id="BBY60990.1"/>
    </source>
</evidence>
<evidence type="ECO:0000259" key="5">
    <source>
        <dbReference type="PROSITE" id="PS50885"/>
    </source>
</evidence>
<dbReference type="PANTHER" id="PTHR45655">
    <property type="entry name" value="GUANYLATE CYCLASE SOLUBLE SUBUNIT BETA-2"/>
    <property type="match status" value="1"/>
</dbReference>
<dbReference type="CDD" id="cd06225">
    <property type="entry name" value="HAMP"/>
    <property type="match status" value="1"/>
</dbReference>
<dbReference type="SMART" id="SM00304">
    <property type="entry name" value="HAMP"/>
    <property type="match status" value="1"/>
</dbReference>
<protein>
    <submittedName>
        <fullName evidence="6">Adenylate/guanylate cyclase domain-containing protein</fullName>
    </submittedName>
</protein>
<keyword evidence="1 3" id="KW-0812">Transmembrane</keyword>
<dbReference type="GO" id="GO:0016020">
    <property type="term" value="C:membrane"/>
    <property type="evidence" value="ECO:0007669"/>
    <property type="project" value="InterPro"/>
</dbReference>
<dbReference type="Pfam" id="PF00211">
    <property type="entry name" value="Guanylate_cyc"/>
    <property type="match status" value="1"/>
</dbReference>
<dbReference type="EMBL" id="AP022595">
    <property type="protein sequence ID" value="BBY60990.1"/>
    <property type="molecule type" value="Genomic_DNA"/>
</dbReference>
<sequence length="740" mass="81723">MTQVSEQDAAEAVTEADPAADFPRTRLDRFRRRRLLAHVSILSKLILMMVLCTVIASVVIGGIAFHAGRTEMRDAVFSRLTEVRESQTRELTSQITDLRSALIIYTHGVVARNALEAFTAGFDQLANAQISPEQSQSIADYYDNGFIKEVEQFSGTKLDPTAVLPRSNAQRYLQANYTAKRPLNLDDGDQYAISLDDAHDGSAWSAANAQYQDFFRQITTRYEFQDALLIDGRGNVVYSAYKDVDLGTNIVDGPYTGSKLHAAYLKAMSSNTVNYVGFTDFEFYQAAEMQPTAWMVAPILKDGRASGVLALQFPITKINRLMTFDKQWRQVGMGDTGETVLGGPDELMRSDSRLFLENPQQYKADVVNAGTPPDVADMAIRQGGTTLVQPMTSAATRNAQKGETGTIITQDYLGQDTLQAYAPVVIKDSDLHWSIVAKVDTSEAFARETSFTKIMVLVTTGIIFVVCLLAIYLAQIFVRPIRRLETGAQRISAGDYNVTIPVDTRDEIGDLTEAFNEMGRSLTVKEDLLNQQRKENDQLLRSLMPESLAERFKQGEETIAVEHQNVTVIFADIIGLDRLQAELTPDASLTLINELIRQIDAAAETLGMETVRTVRNGYLASCGLIIPRLDNVRRTLDFALECQQIVGRFNSETGNDLSVRAGVDTGAVSSGLLGRPSVVYDMWGSVVNLAHQIKDGSPQPGVYVTANVHEVLQETMRFESAGTTLVDGQAQPIWRLSESR</sequence>
<reference evidence="6 7" key="1">
    <citation type="journal article" date="2019" name="Emerg. Microbes Infect.">
        <title>Comprehensive subspecies identification of 175 nontuberculous mycobacteria species based on 7547 genomic profiles.</title>
        <authorList>
            <person name="Matsumoto Y."/>
            <person name="Kinjo T."/>
            <person name="Motooka D."/>
            <person name="Nabeya D."/>
            <person name="Jung N."/>
            <person name="Uechi K."/>
            <person name="Horii T."/>
            <person name="Iida T."/>
            <person name="Fujita J."/>
            <person name="Nakamura S."/>
        </authorList>
    </citation>
    <scope>NUCLEOTIDE SEQUENCE [LARGE SCALE GENOMIC DNA]</scope>
    <source>
        <strain evidence="6 7">JCM 30395</strain>
    </source>
</reference>
<name>A0A7I7SWG5_9MYCO</name>
<evidence type="ECO:0000256" key="2">
    <source>
        <dbReference type="ARBA" id="ARBA00022989"/>
    </source>
</evidence>
<feature type="transmembrane region" description="Helical" evidence="3">
    <location>
        <begin position="454"/>
        <end position="474"/>
    </location>
</feature>
<dbReference type="AlphaFoldDB" id="A0A7I7SWG5"/>
<evidence type="ECO:0000256" key="3">
    <source>
        <dbReference type="SAM" id="Phobius"/>
    </source>
</evidence>
<dbReference type="Gene3D" id="3.30.70.1230">
    <property type="entry name" value="Nucleotide cyclase"/>
    <property type="match status" value="1"/>
</dbReference>
<feature type="domain" description="Guanylate cyclase" evidence="4">
    <location>
        <begin position="567"/>
        <end position="694"/>
    </location>
</feature>
<dbReference type="InterPro" id="IPR001054">
    <property type="entry name" value="A/G_cyclase"/>
</dbReference>
<feature type="domain" description="HAMP" evidence="5">
    <location>
        <begin position="475"/>
        <end position="527"/>
    </location>
</feature>